<sequence length="239" mass="25245">MSFIKKAFFGVALLALAACDVPTETSAPAPVATAQAPTPSQLSGRQAARQFVGVVETVEPVAERECRARAPGMNCDFKIVIDDRPGQPVNAYQTLDTSGQPIIAFTIALIADVRNADELAFVMGHEAAHHIAGHIARQQRNAQAGALVFAGLAALTGADAQVLQNAGEIGAQVGARTYSKDYEIEADILGTVITKKAGYDPVRGAAFFSRIPDPGDRFLGTHPPNAQRIEAVRRTASQL</sequence>
<dbReference type="PROSITE" id="PS51257">
    <property type="entry name" value="PROKAR_LIPOPROTEIN"/>
    <property type="match status" value="1"/>
</dbReference>
<evidence type="ECO:0000259" key="8">
    <source>
        <dbReference type="Pfam" id="PF01435"/>
    </source>
</evidence>
<dbReference type="Proteomes" id="UP000199026">
    <property type="component" value="Unassembled WGS sequence"/>
</dbReference>
<keyword evidence="5 6" id="KW-0482">Metalloprotease</keyword>
<evidence type="ECO:0000256" key="1">
    <source>
        <dbReference type="ARBA" id="ARBA00022670"/>
    </source>
</evidence>
<gene>
    <name evidence="9" type="ORF">SAMN05444486_101614</name>
</gene>
<feature type="chain" id="PRO_5011530112" evidence="7">
    <location>
        <begin position="18"/>
        <end position="239"/>
    </location>
</feature>
<name>A0A1H3HR89_9RHOB</name>
<dbReference type="GO" id="GO:0004222">
    <property type="term" value="F:metalloendopeptidase activity"/>
    <property type="evidence" value="ECO:0007669"/>
    <property type="project" value="InterPro"/>
</dbReference>
<evidence type="ECO:0000256" key="4">
    <source>
        <dbReference type="ARBA" id="ARBA00022833"/>
    </source>
</evidence>
<dbReference type="InterPro" id="IPR051156">
    <property type="entry name" value="Mito/Outer_Membr_Metalloprot"/>
</dbReference>
<feature type="domain" description="Peptidase M48" evidence="8">
    <location>
        <begin position="58"/>
        <end position="235"/>
    </location>
</feature>
<dbReference type="Gene3D" id="3.30.2010.10">
    <property type="entry name" value="Metalloproteases ('zincins'), catalytic domain"/>
    <property type="match status" value="1"/>
</dbReference>
<organism evidence="9 10">
    <name type="scientific">Lentibacter algarum</name>
    <dbReference type="NCBI Taxonomy" id="576131"/>
    <lineage>
        <taxon>Bacteria</taxon>
        <taxon>Pseudomonadati</taxon>
        <taxon>Pseudomonadota</taxon>
        <taxon>Alphaproteobacteria</taxon>
        <taxon>Rhodobacterales</taxon>
        <taxon>Roseobacteraceae</taxon>
        <taxon>Lentibacter</taxon>
    </lineage>
</organism>
<evidence type="ECO:0000256" key="2">
    <source>
        <dbReference type="ARBA" id="ARBA00022723"/>
    </source>
</evidence>
<evidence type="ECO:0000256" key="3">
    <source>
        <dbReference type="ARBA" id="ARBA00022801"/>
    </source>
</evidence>
<dbReference type="EMBL" id="FNPR01000001">
    <property type="protein sequence ID" value="SDY18046.1"/>
    <property type="molecule type" value="Genomic_DNA"/>
</dbReference>
<keyword evidence="4 6" id="KW-0862">Zinc</keyword>
<dbReference type="InterPro" id="IPR001915">
    <property type="entry name" value="Peptidase_M48"/>
</dbReference>
<feature type="signal peptide" evidence="7">
    <location>
        <begin position="1"/>
        <end position="17"/>
    </location>
</feature>
<keyword evidence="1 6" id="KW-0645">Protease</keyword>
<dbReference type="PANTHER" id="PTHR22726:SF1">
    <property type="entry name" value="METALLOENDOPEPTIDASE OMA1, MITOCHONDRIAL"/>
    <property type="match status" value="1"/>
</dbReference>
<accession>A0A1H3HR89</accession>
<proteinExistence type="inferred from homology"/>
<evidence type="ECO:0000256" key="6">
    <source>
        <dbReference type="RuleBase" id="RU003983"/>
    </source>
</evidence>
<dbReference type="RefSeq" id="WP_089887731.1">
    <property type="nucleotide sequence ID" value="NZ_CALLJM010000011.1"/>
</dbReference>
<dbReference type="PANTHER" id="PTHR22726">
    <property type="entry name" value="METALLOENDOPEPTIDASE OMA1"/>
    <property type="match status" value="1"/>
</dbReference>
<evidence type="ECO:0000256" key="7">
    <source>
        <dbReference type="SAM" id="SignalP"/>
    </source>
</evidence>
<protein>
    <submittedName>
        <fullName evidence="9">Peptidase family M48</fullName>
    </submittedName>
</protein>
<dbReference type="CDD" id="cd07324">
    <property type="entry name" value="M48C_Oma1-like"/>
    <property type="match status" value="1"/>
</dbReference>
<dbReference type="GO" id="GO:0051603">
    <property type="term" value="P:proteolysis involved in protein catabolic process"/>
    <property type="evidence" value="ECO:0007669"/>
    <property type="project" value="TreeGrafter"/>
</dbReference>
<dbReference type="GeneID" id="78123415"/>
<evidence type="ECO:0000313" key="9">
    <source>
        <dbReference type="EMBL" id="SDY18046.1"/>
    </source>
</evidence>
<dbReference type="GO" id="GO:0046872">
    <property type="term" value="F:metal ion binding"/>
    <property type="evidence" value="ECO:0007669"/>
    <property type="project" value="UniProtKB-KW"/>
</dbReference>
<dbReference type="Pfam" id="PF01435">
    <property type="entry name" value="Peptidase_M48"/>
    <property type="match status" value="1"/>
</dbReference>
<keyword evidence="7" id="KW-0732">Signal</keyword>
<evidence type="ECO:0000313" key="10">
    <source>
        <dbReference type="Proteomes" id="UP000199026"/>
    </source>
</evidence>
<reference evidence="9 10" key="1">
    <citation type="submission" date="2016-10" db="EMBL/GenBank/DDBJ databases">
        <authorList>
            <person name="de Groot N.N."/>
        </authorList>
    </citation>
    <scope>NUCLEOTIDE SEQUENCE [LARGE SCALE GENOMIC DNA]</scope>
    <source>
        <strain evidence="9 10">DSM 24677</strain>
    </source>
</reference>
<dbReference type="AlphaFoldDB" id="A0A1H3HR89"/>
<keyword evidence="2" id="KW-0479">Metal-binding</keyword>
<dbReference type="GO" id="GO:0016020">
    <property type="term" value="C:membrane"/>
    <property type="evidence" value="ECO:0007669"/>
    <property type="project" value="TreeGrafter"/>
</dbReference>
<dbReference type="STRING" id="576131.SAMN05444486_101614"/>
<keyword evidence="10" id="KW-1185">Reference proteome</keyword>
<comment type="similarity">
    <text evidence="6">Belongs to the peptidase M48 family.</text>
</comment>
<dbReference type="OrthoDB" id="7338723at2"/>
<comment type="cofactor">
    <cofactor evidence="6">
        <name>Zn(2+)</name>
        <dbReference type="ChEBI" id="CHEBI:29105"/>
    </cofactor>
    <text evidence="6">Binds 1 zinc ion per subunit.</text>
</comment>
<evidence type="ECO:0000256" key="5">
    <source>
        <dbReference type="ARBA" id="ARBA00023049"/>
    </source>
</evidence>
<keyword evidence="3 6" id="KW-0378">Hydrolase</keyword>